<evidence type="ECO:0000313" key="3">
    <source>
        <dbReference type="Proteomes" id="UP000494206"/>
    </source>
</evidence>
<gene>
    <name evidence="2" type="ORF">CBOVIS_LOCUS12274</name>
</gene>
<feature type="transmembrane region" description="Helical" evidence="1">
    <location>
        <begin position="68"/>
        <end position="91"/>
    </location>
</feature>
<proteinExistence type="predicted"/>
<sequence length="150" mass="17274">MTTSSTFSSIIFDVVLCAALLVSLIYYYSNGRQFSTHYLVGFCAFFILFALFLIAIVYLFATEKRRAVLFAVVITIARFLSAIVVVIAWLADYNGPQGEKDENDPYEWISNRKPILFAFTAIYVPIFIVQLFVLNRIYTKRTQIKFSQVY</sequence>
<dbReference type="Proteomes" id="UP000494206">
    <property type="component" value="Unassembled WGS sequence"/>
</dbReference>
<evidence type="ECO:0000313" key="2">
    <source>
        <dbReference type="EMBL" id="CAB3410804.1"/>
    </source>
</evidence>
<organism evidence="2 3">
    <name type="scientific">Caenorhabditis bovis</name>
    <dbReference type="NCBI Taxonomy" id="2654633"/>
    <lineage>
        <taxon>Eukaryota</taxon>
        <taxon>Metazoa</taxon>
        <taxon>Ecdysozoa</taxon>
        <taxon>Nematoda</taxon>
        <taxon>Chromadorea</taxon>
        <taxon>Rhabditida</taxon>
        <taxon>Rhabditina</taxon>
        <taxon>Rhabditomorpha</taxon>
        <taxon>Rhabditoidea</taxon>
        <taxon>Rhabditidae</taxon>
        <taxon>Peloderinae</taxon>
        <taxon>Caenorhabditis</taxon>
    </lineage>
</organism>
<dbReference type="AlphaFoldDB" id="A0A8S1FAE0"/>
<dbReference type="EMBL" id="CADEPM010000011">
    <property type="protein sequence ID" value="CAB3410804.1"/>
    <property type="molecule type" value="Genomic_DNA"/>
</dbReference>
<reference evidence="2 3" key="1">
    <citation type="submission" date="2020-04" db="EMBL/GenBank/DDBJ databases">
        <authorList>
            <person name="Laetsch R D."/>
            <person name="Stevens L."/>
            <person name="Kumar S."/>
            <person name="Blaxter L. M."/>
        </authorList>
    </citation>
    <scope>NUCLEOTIDE SEQUENCE [LARGE SCALE GENOMIC DNA]</scope>
</reference>
<comment type="caution">
    <text evidence="2">The sequence shown here is derived from an EMBL/GenBank/DDBJ whole genome shotgun (WGS) entry which is preliminary data.</text>
</comment>
<keyword evidence="1" id="KW-1133">Transmembrane helix</keyword>
<dbReference type="OrthoDB" id="5876372at2759"/>
<feature type="transmembrane region" description="Helical" evidence="1">
    <location>
        <begin position="7"/>
        <end position="27"/>
    </location>
</feature>
<keyword evidence="3" id="KW-1185">Reference proteome</keyword>
<feature type="transmembrane region" description="Helical" evidence="1">
    <location>
        <begin position="115"/>
        <end position="134"/>
    </location>
</feature>
<feature type="transmembrane region" description="Helical" evidence="1">
    <location>
        <begin position="39"/>
        <end position="61"/>
    </location>
</feature>
<protein>
    <submittedName>
        <fullName evidence="2">Uncharacterized protein</fullName>
    </submittedName>
</protein>
<accession>A0A8S1FAE0</accession>
<evidence type="ECO:0000256" key="1">
    <source>
        <dbReference type="SAM" id="Phobius"/>
    </source>
</evidence>
<keyword evidence="1" id="KW-0812">Transmembrane</keyword>
<keyword evidence="1" id="KW-0472">Membrane</keyword>
<name>A0A8S1FAE0_9PELO</name>